<keyword evidence="4" id="KW-0479">Metal-binding</keyword>
<dbReference type="InterPro" id="IPR015919">
    <property type="entry name" value="Cadherin-like_sf"/>
</dbReference>
<feature type="region of interest" description="Disordered" evidence="13">
    <location>
        <begin position="788"/>
        <end position="822"/>
    </location>
</feature>
<dbReference type="FunFam" id="2.60.40.60:FF:000007">
    <property type="entry name" value="Protocadherin alpha 2"/>
    <property type="match status" value="1"/>
</dbReference>
<feature type="domain" description="Cadherin" evidence="15">
    <location>
        <begin position="597"/>
        <end position="707"/>
    </location>
</feature>
<evidence type="ECO:0000256" key="11">
    <source>
        <dbReference type="ARBA" id="ARBA00023180"/>
    </source>
</evidence>
<feature type="domain" description="Cadherin" evidence="15">
    <location>
        <begin position="306"/>
        <end position="442"/>
    </location>
</feature>
<dbReference type="GO" id="GO:0005509">
    <property type="term" value="F:calcium ion binding"/>
    <property type="evidence" value="ECO:0007669"/>
    <property type="project" value="UniProtKB-UniRule"/>
</dbReference>
<keyword evidence="6" id="KW-0677">Repeat</keyword>
<dbReference type="EMBL" id="SJOL01007044">
    <property type="protein sequence ID" value="TGZ63783.1"/>
    <property type="molecule type" value="Genomic_DNA"/>
</dbReference>
<name>A0A4S2LJJ4_OPIFE</name>
<dbReference type="Proteomes" id="UP000308267">
    <property type="component" value="Unassembled WGS sequence"/>
</dbReference>
<evidence type="ECO:0000313" key="17">
    <source>
        <dbReference type="Proteomes" id="UP000308267"/>
    </source>
</evidence>
<evidence type="ECO:0000256" key="2">
    <source>
        <dbReference type="ARBA" id="ARBA00022475"/>
    </source>
</evidence>
<dbReference type="CDD" id="cd11304">
    <property type="entry name" value="Cadherin_repeat"/>
    <property type="match status" value="7"/>
</dbReference>
<evidence type="ECO:0000256" key="4">
    <source>
        <dbReference type="ARBA" id="ARBA00022723"/>
    </source>
</evidence>
<dbReference type="FunFam" id="2.60.40.60:FF:000116">
    <property type="entry name" value="Dachsous cadherin-related 2"/>
    <property type="match status" value="1"/>
</dbReference>
<dbReference type="PROSITE" id="PS50268">
    <property type="entry name" value="CADHERIN_2"/>
    <property type="match status" value="6"/>
</dbReference>
<feature type="transmembrane region" description="Helical" evidence="14">
    <location>
        <begin position="979"/>
        <end position="1003"/>
    </location>
</feature>
<evidence type="ECO:0000256" key="12">
    <source>
        <dbReference type="PROSITE-ProRule" id="PRU00043"/>
    </source>
</evidence>
<evidence type="ECO:0000256" key="5">
    <source>
        <dbReference type="ARBA" id="ARBA00022729"/>
    </source>
</evidence>
<evidence type="ECO:0000256" key="7">
    <source>
        <dbReference type="ARBA" id="ARBA00022837"/>
    </source>
</evidence>
<evidence type="ECO:0000256" key="10">
    <source>
        <dbReference type="ARBA" id="ARBA00023136"/>
    </source>
</evidence>
<keyword evidence="8" id="KW-0130">Cell adhesion</keyword>
<keyword evidence="5" id="KW-0732">Signal</keyword>
<dbReference type="SMART" id="SM00112">
    <property type="entry name" value="CA"/>
    <property type="match status" value="6"/>
</dbReference>
<keyword evidence="10 14" id="KW-0472">Membrane</keyword>
<comment type="caution">
    <text evidence="16">The sequence shown here is derived from an EMBL/GenBank/DDBJ whole genome shotgun (WGS) entry which is preliminary data.</text>
</comment>
<evidence type="ECO:0000256" key="14">
    <source>
        <dbReference type="SAM" id="Phobius"/>
    </source>
</evidence>
<dbReference type="GO" id="GO:0005886">
    <property type="term" value="C:plasma membrane"/>
    <property type="evidence" value="ECO:0007669"/>
    <property type="project" value="UniProtKB-SubCell"/>
</dbReference>
<keyword evidence="17" id="KW-1185">Reference proteome</keyword>
<dbReference type="FunFam" id="2.60.40.60:FF:000123">
    <property type="entry name" value="Protocadherin beta 4"/>
    <property type="match status" value="1"/>
</dbReference>
<evidence type="ECO:0000256" key="6">
    <source>
        <dbReference type="ARBA" id="ARBA00022737"/>
    </source>
</evidence>
<feature type="domain" description="Cadherin" evidence="15">
    <location>
        <begin position="708"/>
        <end position="844"/>
    </location>
</feature>
<keyword evidence="11" id="KW-0325">Glycoprotein</keyword>
<dbReference type="PRINTS" id="PR00205">
    <property type="entry name" value="CADHERIN"/>
</dbReference>
<dbReference type="InterPro" id="IPR020894">
    <property type="entry name" value="Cadherin_CS"/>
</dbReference>
<feature type="domain" description="Cadherin" evidence="15">
    <location>
        <begin position="467"/>
        <end position="596"/>
    </location>
</feature>
<evidence type="ECO:0000259" key="15">
    <source>
        <dbReference type="PROSITE" id="PS50268"/>
    </source>
</evidence>
<keyword evidence="2" id="KW-1003">Cell membrane</keyword>
<evidence type="ECO:0000256" key="13">
    <source>
        <dbReference type="SAM" id="MobiDB-lite"/>
    </source>
</evidence>
<gene>
    <name evidence="16" type="ORF">CRM22_006730</name>
</gene>
<comment type="subcellular location">
    <subcellularLocation>
        <location evidence="1">Cell membrane</location>
        <topology evidence="1">Single-pass type I membrane protein</topology>
    </subcellularLocation>
</comment>
<feature type="compositionally biased region" description="Basic and acidic residues" evidence="13">
    <location>
        <begin position="789"/>
        <end position="809"/>
    </location>
</feature>
<dbReference type="Pfam" id="PF00028">
    <property type="entry name" value="Cadherin"/>
    <property type="match status" value="5"/>
</dbReference>
<dbReference type="Gene3D" id="2.60.40.60">
    <property type="entry name" value="Cadherins"/>
    <property type="match status" value="7"/>
</dbReference>
<reference evidence="16 17" key="1">
    <citation type="journal article" date="2019" name="BMC Genomics">
        <title>New insights from Opisthorchis felineus genome: update on genomics of the epidemiologically important liver flukes.</title>
        <authorList>
            <person name="Ershov N.I."/>
            <person name="Mordvinov V.A."/>
            <person name="Prokhortchouk E.B."/>
            <person name="Pakharukova M.Y."/>
            <person name="Gunbin K.V."/>
            <person name="Ustyantsev K."/>
            <person name="Genaev M.A."/>
            <person name="Blinov A.G."/>
            <person name="Mazur A."/>
            <person name="Boulygina E."/>
            <person name="Tsygankova S."/>
            <person name="Khrameeva E."/>
            <person name="Chekanov N."/>
            <person name="Fan G."/>
            <person name="Xiao A."/>
            <person name="Zhang H."/>
            <person name="Xu X."/>
            <person name="Yang H."/>
            <person name="Solovyev V."/>
            <person name="Lee S.M."/>
            <person name="Liu X."/>
            <person name="Afonnikov D.A."/>
            <person name="Skryabin K.G."/>
        </authorList>
    </citation>
    <scope>NUCLEOTIDE SEQUENCE [LARGE SCALE GENOMIC DNA]</scope>
    <source>
        <strain evidence="16">AK-0245</strain>
        <tissue evidence="16">Whole organism</tissue>
    </source>
</reference>
<feature type="domain" description="Cadherin" evidence="15">
    <location>
        <begin position="866"/>
        <end position="944"/>
    </location>
</feature>
<dbReference type="PANTHER" id="PTHR24028">
    <property type="entry name" value="CADHERIN-87A"/>
    <property type="match status" value="1"/>
</dbReference>
<keyword evidence="7 12" id="KW-0106">Calcium</keyword>
<proteinExistence type="predicted"/>
<evidence type="ECO:0000256" key="3">
    <source>
        <dbReference type="ARBA" id="ARBA00022692"/>
    </source>
</evidence>
<evidence type="ECO:0000313" key="16">
    <source>
        <dbReference type="EMBL" id="TGZ63783.1"/>
    </source>
</evidence>
<dbReference type="STRING" id="147828.A0A4S2LJJ4"/>
<organism evidence="16 17">
    <name type="scientific">Opisthorchis felineus</name>
    <dbReference type="NCBI Taxonomy" id="147828"/>
    <lineage>
        <taxon>Eukaryota</taxon>
        <taxon>Metazoa</taxon>
        <taxon>Spiralia</taxon>
        <taxon>Lophotrochozoa</taxon>
        <taxon>Platyhelminthes</taxon>
        <taxon>Trematoda</taxon>
        <taxon>Digenea</taxon>
        <taxon>Opisthorchiida</taxon>
        <taxon>Opisthorchiata</taxon>
        <taxon>Opisthorchiidae</taxon>
        <taxon>Opisthorchis</taxon>
    </lineage>
</organism>
<dbReference type="SUPFAM" id="SSF49313">
    <property type="entry name" value="Cadherin-like"/>
    <property type="match status" value="6"/>
</dbReference>
<protein>
    <recommendedName>
        <fullName evidence="15">Cadherin domain-containing protein</fullName>
    </recommendedName>
</protein>
<keyword evidence="3 14" id="KW-0812">Transmembrane</keyword>
<feature type="domain" description="Cadherin" evidence="15">
    <location>
        <begin position="189"/>
        <end position="305"/>
    </location>
</feature>
<dbReference type="OrthoDB" id="6252026at2759"/>
<sequence>MSGSHQFFAKICPTDRHQQQRCCDFSKALCTNSSLMSVVAFNKHVLLMISYFTMLISPTKQSTSTLTRELVYPAISSPNSVVKVNPILLTINEELQTGSHIGRLHELIYPRPNLDVKFVIPQNPYFIIDTGGVLRTHGPIDRDNNRQLCSEPGFPDQCIWSSVAIGTNGQYIAIRITISDVNDNVPTWSEQYITVQVTEELDSKFSTELPIANDPDIGLNGIQEYKLQAGQNFLEYFQLQVSKEPTQTSNYRFRLFLHVVAPLDREECPMYNLTLLAFDGSRPFHTGTVTVRVVVVDENDHSPQFTSHSYVAIVQEDAAVQSEVRLLGRNDTDRQSDVGVQYSLPPAFQKHDEVFLALDRDSGLNGEIEYSFATSTDPDILKTFSLDRQSGTLRIAKQLSYDNGPREWRFKLYATDHGRPPRSSSTEVSIKLIDANTHAPEIKVRVQLPKAYRVYVQRAQSTGLISQIDPDLLYIPENMNPINDSLAVVTVSDRDIGPGGTVDCYLTQEQSKAPNFSLLPNRKAPPIMSDYFRLSFTDKLPKWNVYSLFVQKSVDRETMFDRTLIINCTDKGSPPKSSFARLLLYIVDQNDNAPEFTQPTYRIHVLEGNRPNTAIGKLLATDPDEGDNGRITYEITAHSPSDERINETFQVTDTGILIALKGLDREIMPDGYRFKVIATDHGSPKRLSATTDVRVIIDDLNDCTPVFTHNQYNFTIVEDYAQNFTGERMIGTVKATDCDIGENAEVAYTILDPGLPFSVTKDGLLRTSRLIDRELRSVYRFTVLAQDGGGDHSRPERYGVDKFSYERPGDGSGATRSTTDQKYRTSAAEVRITILDLNDNYPLFVYPNSSSLKVHVSVQESREFVITRLVALDKDSGPNGQVQYRIARANASHGLQIRRTTGELYVEKDMTNNNKGTIELSIEASDQGSPPQRNSIQLHVSVNNMPPVGRNMILVSRSGFADLEKDTSSQSGTIEINKLIMMCIVISTTVICIIMMFVIGFCVRRTSCFCLRRSLGTPCNRTSTVMWRAENGTKGQSEKEKKFSNICKKYAICENVQTTCQPMISRTTSSSPCAMTTESSKLLAEGDAINTPIDDPVYNVTSEDPTISNNYVNALRSETAGQEHLLAKPGFMRIPSDLVSCHTEQNQRVHDPSHHFHPTTVQLSPTQGGTTSHPLTVSIDGQMEHDRCLVHVDTSTGVGYLAIPMSSSQNQVDATSSFTRDKYFLRNPSKLMSSSHQPHHLDLHVLESDVDSGRGGSVVNIGPPCSNADTVVSNSVADSHLSNLTTPNNSVQSLSPQCIQQSMVDVPINYLPGQLSLITVDGQLCVLAPSNVVSQTNAILVTTADIVNESQDLSQLDLIQASTPVKTVNTALEPPCTYSQQVTCESQPRSTSANNLSTVVEHKSTLGSPWRLIDLPP</sequence>
<accession>A0A4S2LJJ4</accession>
<dbReference type="GO" id="GO:0007156">
    <property type="term" value="P:homophilic cell adhesion via plasma membrane adhesion molecules"/>
    <property type="evidence" value="ECO:0007669"/>
    <property type="project" value="InterPro"/>
</dbReference>
<dbReference type="InterPro" id="IPR002126">
    <property type="entry name" value="Cadherin-like_dom"/>
</dbReference>
<evidence type="ECO:0000256" key="8">
    <source>
        <dbReference type="ARBA" id="ARBA00022889"/>
    </source>
</evidence>
<dbReference type="PANTHER" id="PTHR24028:SF146">
    <property type="entry name" value="CADHERIN 96CB, ISOFORM D-RELATED"/>
    <property type="match status" value="1"/>
</dbReference>
<evidence type="ECO:0000256" key="9">
    <source>
        <dbReference type="ARBA" id="ARBA00022989"/>
    </source>
</evidence>
<keyword evidence="9 14" id="KW-1133">Transmembrane helix</keyword>
<evidence type="ECO:0000256" key="1">
    <source>
        <dbReference type="ARBA" id="ARBA00004251"/>
    </source>
</evidence>
<dbReference type="PROSITE" id="PS00232">
    <property type="entry name" value="CADHERIN_1"/>
    <property type="match status" value="3"/>
</dbReference>
<dbReference type="InterPro" id="IPR050174">
    <property type="entry name" value="Protocadherin/Cadherin-CA"/>
</dbReference>